<feature type="region of interest" description="Disordered" evidence="1">
    <location>
        <begin position="87"/>
        <end position="112"/>
    </location>
</feature>
<gene>
    <name evidence="2" type="ORF">WJX72_012354</name>
</gene>
<reference evidence="2 3" key="1">
    <citation type="journal article" date="2024" name="Nat. Commun.">
        <title>Phylogenomics reveals the evolutionary origins of lichenization in chlorophyte algae.</title>
        <authorList>
            <person name="Puginier C."/>
            <person name="Libourel C."/>
            <person name="Otte J."/>
            <person name="Skaloud P."/>
            <person name="Haon M."/>
            <person name="Grisel S."/>
            <person name="Petersen M."/>
            <person name="Berrin J.G."/>
            <person name="Delaux P.M."/>
            <person name="Dal Grande F."/>
            <person name="Keller J."/>
        </authorList>
    </citation>
    <scope>NUCLEOTIDE SEQUENCE [LARGE SCALE GENOMIC DNA]</scope>
    <source>
        <strain evidence="2 3">SAG 2043</strain>
    </source>
</reference>
<organism evidence="2 3">
    <name type="scientific">[Myrmecia] bisecta</name>
    <dbReference type="NCBI Taxonomy" id="41462"/>
    <lineage>
        <taxon>Eukaryota</taxon>
        <taxon>Viridiplantae</taxon>
        <taxon>Chlorophyta</taxon>
        <taxon>core chlorophytes</taxon>
        <taxon>Trebouxiophyceae</taxon>
        <taxon>Trebouxiales</taxon>
        <taxon>Trebouxiaceae</taxon>
        <taxon>Myrmecia</taxon>
    </lineage>
</organism>
<feature type="region of interest" description="Disordered" evidence="1">
    <location>
        <begin position="1"/>
        <end position="48"/>
    </location>
</feature>
<evidence type="ECO:0000313" key="2">
    <source>
        <dbReference type="EMBL" id="KAK9805696.1"/>
    </source>
</evidence>
<dbReference type="EMBL" id="JALJOR010000015">
    <property type="protein sequence ID" value="KAK9805696.1"/>
    <property type="molecule type" value="Genomic_DNA"/>
</dbReference>
<feature type="compositionally biased region" description="Basic and acidic residues" evidence="1">
    <location>
        <begin position="95"/>
        <end position="108"/>
    </location>
</feature>
<feature type="region of interest" description="Disordered" evidence="1">
    <location>
        <begin position="144"/>
        <end position="200"/>
    </location>
</feature>
<accession>A0AAW1PBA5</accession>
<proteinExistence type="predicted"/>
<feature type="compositionally biased region" description="Basic and acidic residues" evidence="1">
    <location>
        <begin position="21"/>
        <end position="48"/>
    </location>
</feature>
<keyword evidence="3" id="KW-1185">Reference proteome</keyword>
<evidence type="ECO:0000313" key="3">
    <source>
        <dbReference type="Proteomes" id="UP001489004"/>
    </source>
</evidence>
<dbReference type="AlphaFoldDB" id="A0AAW1PBA5"/>
<dbReference type="Proteomes" id="UP001489004">
    <property type="component" value="Unassembled WGS sequence"/>
</dbReference>
<name>A0AAW1PBA5_9CHLO</name>
<protein>
    <submittedName>
        <fullName evidence="2">Uncharacterized protein</fullName>
    </submittedName>
</protein>
<comment type="caution">
    <text evidence="2">The sequence shown here is derived from an EMBL/GenBank/DDBJ whole genome shotgun (WGS) entry which is preliminary data.</text>
</comment>
<evidence type="ECO:0000256" key="1">
    <source>
        <dbReference type="SAM" id="MobiDB-lite"/>
    </source>
</evidence>
<sequence>MVKPANPEALVRPRQPASSPEKGDGAAEPAREPRGHSTRADAADAERDAAYRQNLLGRGATVPSGTVAAAFQSDADQQEFFREAADKYQLPQTLPEDHVVRDPDEKAPIYRPNGKLYDQPYAVYMEALTAVKYHGFIPHDTEAAHAQSAAKKNRDAGYTDIGPPSLAEREADPSMSGLELEPGLQGTLEDAAGHAAGCCR</sequence>